<proteinExistence type="predicted"/>
<sequence length="37" mass="4040">MQVWQQADRGEIFSSFSGLLLSLVSVCQVNTALRALA</sequence>
<dbReference type="PATRIC" id="fig|104102.7.peg.662"/>
<gene>
    <name evidence="1" type="ORF">AtDm6_0666</name>
</gene>
<evidence type="ECO:0000313" key="2">
    <source>
        <dbReference type="Proteomes" id="UP000029448"/>
    </source>
</evidence>
<dbReference type="Proteomes" id="UP000029448">
    <property type="component" value="Unassembled WGS sequence"/>
</dbReference>
<accession>A0A094ZTM7</accession>
<evidence type="ECO:0000313" key="1">
    <source>
        <dbReference type="EMBL" id="KGB25471.1"/>
    </source>
</evidence>
<keyword evidence="2" id="KW-1185">Reference proteome</keyword>
<organism evidence="1 2">
    <name type="scientific">Acetobacter tropicalis</name>
    <dbReference type="NCBI Taxonomy" id="104102"/>
    <lineage>
        <taxon>Bacteria</taxon>
        <taxon>Pseudomonadati</taxon>
        <taxon>Pseudomonadota</taxon>
        <taxon>Alphaproteobacteria</taxon>
        <taxon>Acetobacterales</taxon>
        <taxon>Acetobacteraceae</taxon>
        <taxon>Acetobacter</taxon>
    </lineage>
</organism>
<comment type="caution">
    <text evidence="1">The sequence shown here is derived from an EMBL/GenBank/DDBJ whole genome shotgun (WGS) entry which is preliminary data.</text>
</comment>
<dbReference type="EMBL" id="JOKM01000018">
    <property type="protein sequence ID" value="KGB25471.1"/>
    <property type="molecule type" value="Genomic_DNA"/>
</dbReference>
<name>A0A094ZTM7_9PROT</name>
<reference evidence="1 2" key="1">
    <citation type="submission" date="2014-06" db="EMBL/GenBank/DDBJ databases">
        <title>Functional and comparative genomic analyses of the Drosophila gut microbiota identify candidate symbiosis factors.</title>
        <authorList>
            <person name="Newell P.D."/>
            <person name="Chaston J.M."/>
            <person name="Douglas A.E."/>
        </authorList>
    </citation>
    <scope>NUCLEOTIDE SEQUENCE [LARGE SCALE GENOMIC DNA]</scope>
    <source>
        <strain evidence="1 2">DmCS_006</strain>
    </source>
</reference>
<protein>
    <submittedName>
        <fullName evidence="1">Uncharacterized protein</fullName>
    </submittedName>
</protein>
<dbReference type="AlphaFoldDB" id="A0A094ZTM7"/>